<keyword evidence="1" id="KW-0472">Membrane</keyword>
<sequence length="176" mass="18572">MKKMIKKGITLNLSNGFTLVELLIVIALLGALAIGLIGALDPFEQLKKGTDTGTRNSVSEIHASVIRFYALKGFMPWCTDALTCDNPSGAALLSAPMVSALSMITLTGELKTNFTTINAGELGKIFVTGTETDVSVCYKPGSKSFRSDVNTKYLVDGGAGTGCGTTDATACYWCVR</sequence>
<evidence type="ECO:0000313" key="3">
    <source>
        <dbReference type="Proteomes" id="UP000034617"/>
    </source>
</evidence>
<evidence type="ECO:0000256" key="1">
    <source>
        <dbReference type="SAM" id="Phobius"/>
    </source>
</evidence>
<protein>
    <submittedName>
        <fullName evidence="2">Uncharacterized protein</fullName>
    </submittedName>
</protein>
<feature type="transmembrane region" description="Helical" evidence="1">
    <location>
        <begin position="20"/>
        <end position="40"/>
    </location>
</feature>
<dbReference type="SUPFAM" id="SSF54523">
    <property type="entry name" value="Pili subunits"/>
    <property type="match status" value="1"/>
</dbReference>
<dbReference type="NCBIfam" id="TIGR02532">
    <property type="entry name" value="IV_pilin_GFxxxE"/>
    <property type="match status" value="1"/>
</dbReference>
<keyword evidence="1" id="KW-0812">Transmembrane</keyword>
<evidence type="ECO:0000313" key="2">
    <source>
        <dbReference type="EMBL" id="KKT38003.1"/>
    </source>
</evidence>
<dbReference type="Gene3D" id="3.30.700.10">
    <property type="entry name" value="Glycoprotein, Type 4 Pilin"/>
    <property type="match status" value="1"/>
</dbReference>
<keyword evidence="1" id="KW-1133">Transmembrane helix</keyword>
<dbReference type="AlphaFoldDB" id="A0A0G1GUS7"/>
<dbReference type="InterPro" id="IPR045584">
    <property type="entry name" value="Pilin-like"/>
</dbReference>
<dbReference type="Proteomes" id="UP000034617">
    <property type="component" value="Unassembled WGS sequence"/>
</dbReference>
<accession>A0A0G1GUS7</accession>
<proteinExistence type="predicted"/>
<reference evidence="2 3" key="1">
    <citation type="journal article" date="2015" name="Nature">
        <title>rRNA introns, odd ribosomes, and small enigmatic genomes across a large radiation of phyla.</title>
        <authorList>
            <person name="Brown C.T."/>
            <person name="Hug L.A."/>
            <person name="Thomas B.C."/>
            <person name="Sharon I."/>
            <person name="Castelle C.J."/>
            <person name="Singh A."/>
            <person name="Wilkins M.J."/>
            <person name="Williams K.H."/>
            <person name="Banfield J.F."/>
        </authorList>
    </citation>
    <scope>NUCLEOTIDE SEQUENCE [LARGE SCALE GENOMIC DNA]</scope>
</reference>
<name>A0A0G1GUS7_9BACT</name>
<dbReference type="Pfam" id="PF07963">
    <property type="entry name" value="N_methyl"/>
    <property type="match status" value="1"/>
</dbReference>
<gene>
    <name evidence="2" type="ORF">UW22_C0015G0013</name>
</gene>
<dbReference type="EMBL" id="LCHM01000015">
    <property type="protein sequence ID" value="KKT38003.1"/>
    <property type="molecule type" value="Genomic_DNA"/>
</dbReference>
<organism evidence="2 3">
    <name type="scientific">Candidatus Gottesmanbacteria bacterium GW2011_GWB1_44_11c</name>
    <dbReference type="NCBI Taxonomy" id="1618447"/>
    <lineage>
        <taxon>Bacteria</taxon>
        <taxon>Candidatus Gottesmaniibacteriota</taxon>
    </lineage>
</organism>
<comment type="caution">
    <text evidence="2">The sequence shown here is derived from an EMBL/GenBank/DDBJ whole genome shotgun (WGS) entry which is preliminary data.</text>
</comment>
<dbReference type="InterPro" id="IPR012902">
    <property type="entry name" value="N_methyl_site"/>
</dbReference>